<sequence length="108" mass="12831">MTSEIMRLAYKLIAGTRKNLAEQAKVSIRTIDNWKSGDRTVRLEELFHLLDGPEGVAFFQAFWDQVPESTRERWIKGEILRRRLAERALERDREDREIEQLRMELSGR</sequence>
<dbReference type="Proteomes" id="UP000030377">
    <property type="component" value="Unassembled WGS sequence"/>
</dbReference>
<dbReference type="EMBL" id="JRPN01000042">
    <property type="protein sequence ID" value="KGT73683.1"/>
    <property type="molecule type" value="Genomic_DNA"/>
</dbReference>
<evidence type="ECO:0000313" key="1">
    <source>
        <dbReference type="EMBL" id="KGT73683.1"/>
    </source>
</evidence>
<accession>A0A0A3YIZ9</accession>
<dbReference type="RefSeq" id="WP_038946088.1">
    <property type="nucleotide sequence ID" value="NZ_JRPN01000042.1"/>
</dbReference>
<gene>
    <name evidence="1" type="ORF">MA20_42795</name>
</gene>
<dbReference type="InterPro" id="IPR010982">
    <property type="entry name" value="Lambda_DNA-bd_dom_sf"/>
</dbReference>
<comment type="caution">
    <text evidence="1">The sequence shown here is derived from an EMBL/GenBank/DDBJ whole genome shotgun (WGS) entry which is preliminary data.</text>
</comment>
<dbReference type="GO" id="GO:0003677">
    <property type="term" value="F:DNA binding"/>
    <property type="evidence" value="ECO:0007669"/>
    <property type="project" value="InterPro"/>
</dbReference>
<name>A0A0A3YIZ9_BRAJP</name>
<dbReference type="AlphaFoldDB" id="A0A0A3YIZ9"/>
<proteinExistence type="predicted"/>
<protein>
    <submittedName>
        <fullName evidence="1">Uncharacterized protein</fullName>
    </submittedName>
</protein>
<organism evidence="1 2">
    <name type="scientific">Bradyrhizobium japonicum</name>
    <dbReference type="NCBI Taxonomy" id="375"/>
    <lineage>
        <taxon>Bacteria</taxon>
        <taxon>Pseudomonadati</taxon>
        <taxon>Pseudomonadota</taxon>
        <taxon>Alphaproteobacteria</taxon>
        <taxon>Hyphomicrobiales</taxon>
        <taxon>Nitrobacteraceae</taxon>
        <taxon>Bradyrhizobium</taxon>
    </lineage>
</organism>
<dbReference type="SUPFAM" id="SSF47413">
    <property type="entry name" value="lambda repressor-like DNA-binding domains"/>
    <property type="match status" value="1"/>
</dbReference>
<reference evidence="1 2" key="1">
    <citation type="submission" date="2014-09" db="EMBL/GenBank/DDBJ databases">
        <title>Draft genome of Bradyrhizobium japonicum Is-34.</title>
        <authorList>
            <person name="Tsurumaru H."/>
            <person name="Yamakawa T."/>
            <person name="Hashimoto S."/>
            <person name="Okizaki K."/>
            <person name="Kanesaki Y."/>
            <person name="Yoshikawa H."/>
            <person name="Yajima S."/>
        </authorList>
    </citation>
    <scope>NUCLEOTIDE SEQUENCE [LARGE SCALE GENOMIC DNA]</scope>
    <source>
        <strain evidence="1 2">Is-34</strain>
    </source>
</reference>
<evidence type="ECO:0000313" key="2">
    <source>
        <dbReference type="Proteomes" id="UP000030377"/>
    </source>
</evidence>